<reference evidence="4" key="1">
    <citation type="submission" date="2016-10" db="EMBL/GenBank/DDBJ databases">
        <authorList>
            <person name="Varghese N."/>
            <person name="Submissions S."/>
        </authorList>
    </citation>
    <scope>NUCLEOTIDE SEQUENCE [LARGE SCALE GENOMIC DNA]</scope>
    <source>
        <strain evidence="4">DSM 18609</strain>
    </source>
</reference>
<dbReference type="Proteomes" id="UP000199455">
    <property type="component" value="Unassembled WGS sequence"/>
</dbReference>
<feature type="domain" description="Xylose isomerase-like TIM barrel" evidence="2">
    <location>
        <begin position="55"/>
        <end position="278"/>
    </location>
</feature>
<dbReference type="GO" id="GO:0034015">
    <property type="term" value="F:L-ribulose-5-phosphate 3-epimerase activity"/>
    <property type="evidence" value="ECO:0007669"/>
    <property type="project" value="TreeGrafter"/>
</dbReference>
<dbReference type="PANTHER" id="PTHR43489">
    <property type="entry name" value="ISOMERASE"/>
    <property type="match status" value="1"/>
</dbReference>
<dbReference type="AlphaFoldDB" id="A0A1G6I7S6"/>
<dbReference type="EMBL" id="FMZH01000001">
    <property type="protein sequence ID" value="SDC02587.1"/>
    <property type="molecule type" value="Genomic_DNA"/>
</dbReference>
<sequence>MMQHQNRRTFIQHVALIGGSLMLPNVLLAASQKRRYKVAVIDLMILKRQKLSALELTREIGADGLEIDMGGLGDRETFDNKLADPTIRQQYLEKAKALNLEFCALAMTGFYAQSFAKRPTYQKMVQDCLDTAKAMQIKVVFLPLGIQGDLVKNPELRAPIVERLKIAGKMAAKAGVIIGIETSLDAKGELQLLKEINCKHIKSYFNFSNAIKNGRDLHQELKILGRKNIVQIHATNEDGVWLENDPKIDLKKVKQTLDEMGWSGWLVIERSRDAKQPTNVKYNFTANTKYLKSIFQAG</sequence>
<organism evidence="3 4">
    <name type="scientific">Pedobacter soli</name>
    <dbReference type="NCBI Taxonomy" id="390242"/>
    <lineage>
        <taxon>Bacteria</taxon>
        <taxon>Pseudomonadati</taxon>
        <taxon>Bacteroidota</taxon>
        <taxon>Sphingobacteriia</taxon>
        <taxon>Sphingobacteriales</taxon>
        <taxon>Sphingobacteriaceae</taxon>
        <taxon>Pedobacter</taxon>
    </lineage>
</organism>
<proteinExistence type="predicted"/>
<dbReference type="PANTHER" id="PTHR43489:SF1">
    <property type="entry name" value="L-RIBULOSE-5-PHOSPHATE 3-EPIMERASE SGBU-RELATED"/>
    <property type="match status" value="1"/>
</dbReference>
<dbReference type="Pfam" id="PF01261">
    <property type="entry name" value="AP_endonuc_2"/>
    <property type="match status" value="1"/>
</dbReference>
<protein>
    <submittedName>
        <fullName evidence="3">Sugar phosphate isomerase/epimerase</fullName>
    </submittedName>
</protein>
<name>A0A1G6I7S6_9SPHI</name>
<dbReference type="InterPro" id="IPR013022">
    <property type="entry name" value="Xyl_isomerase-like_TIM-brl"/>
</dbReference>
<keyword evidence="4" id="KW-1185">Reference proteome</keyword>
<dbReference type="RefSeq" id="WP_244154557.1">
    <property type="nucleotide sequence ID" value="NZ_FMZH01000001.1"/>
</dbReference>
<dbReference type="InterPro" id="IPR050417">
    <property type="entry name" value="Sugar_Epim/Isomerase"/>
</dbReference>
<dbReference type="Gene3D" id="3.20.20.150">
    <property type="entry name" value="Divalent-metal-dependent TIM barrel enzymes"/>
    <property type="match status" value="1"/>
</dbReference>
<keyword evidence="1 3" id="KW-0413">Isomerase</keyword>
<gene>
    <name evidence="3" type="ORF">SAMN04488024_10164</name>
</gene>
<evidence type="ECO:0000256" key="1">
    <source>
        <dbReference type="ARBA" id="ARBA00023235"/>
    </source>
</evidence>
<dbReference type="STRING" id="390242.SAMN04488024_10164"/>
<evidence type="ECO:0000259" key="2">
    <source>
        <dbReference type="Pfam" id="PF01261"/>
    </source>
</evidence>
<dbReference type="GO" id="GO:0019852">
    <property type="term" value="P:L-ascorbic acid metabolic process"/>
    <property type="evidence" value="ECO:0007669"/>
    <property type="project" value="TreeGrafter"/>
</dbReference>
<evidence type="ECO:0000313" key="4">
    <source>
        <dbReference type="Proteomes" id="UP000199455"/>
    </source>
</evidence>
<evidence type="ECO:0000313" key="3">
    <source>
        <dbReference type="EMBL" id="SDC02587.1"/>
    </source>
</evidence>
<dbReference type="InterPro" id="IPR036237">
    <property type="entry name" value="Xyl_isomerase-like_sf"/>
</dbReference>
<dbReference type="SUPFAM" id="SSF51658">
    <property type="entry name" value="Xylose isomerase-like"/>
    <property type="match status" value="1"/>
</dbReference>
<accession>A0A1G6I7S6</accession>